<sequence>MYPRMYSTLTTISLRGTAAKSHHPRDKNAAPVSIEAEHRGALVAANQAIQEVKNFRAAYRLDGVDVDRCKRIVAELSHQLGETTHDETSQHDTDDVADEKVSRGNTVTFCNLLASGKIDQQQRRRAELDQLALICVHQKAFDEIIAVSWSRLRDVAHNHVARYCVSFAQELAGAEDVRCVQSYDAEVRQFGEAIAEKTTRLGETLSSYAQLKERDVETYLESRQKLSSLVDGACSLIVDIAEVVCRWVHADKTYPTRLWDTIIYENLERGKLREDAKRLARKREALAHNVTRRQLVWDKTHARWEEKKAERRRTRASKDTVERRTEKLSSELEAKQAALEENERKIHHRKSNSPRYLDMLWQRSEDLQADIEKAKQNYDVQTKHLTRLTKEEQMYANEARELEKELEQLDCAIRDMRHRLKEIDGEIDTTKMRVKSKETTIAAAKKIRELKLSSMTLRNIYFQKMDNSKRDNLTRACRLVARRIGQAWSDLYLDLPFIPERTKDRRHHDLDVLDMAAVHGDRPLREQAWHGLLKWRLFSHRGNVSQLVHSLKRIERRDLAYRVQQLYMKGTG</sequence>
<comment type="caution">
    <text evidence="3">The sequence shown here is derived from an EMBL/GenBank/DDBJ whole genome shotgun (WGS) entry which is preliminary data.</text>
</comment>
<gene>
    <name evidence="3" type="ORF">NP493_73g04038</name>
</gene>
<accession>A0AAD9P9P5</accession>
<feature type="region of interest" description="Disordered" evidence="1">
    <location>
        <begin position="308"/>
        <end position="330"/>
    </location>
</feature>
<feature type="domain" description="Death" evidence="2">
    <location>
        <begin position="480"/>
        <end position="567"/>
    </location>
</feature>
<dbReference type="EMBL" id="JAODUO010000071">
    <property type="protein sequence ID" value="KAK2190714.1"/>
    <property type="molecule type" value="Genomic_DNA"/>
</dbReference>
<dbReference type="InterPro" id="IPR000488">
    <property type="entry name" value="Death_dom"/>
</dbReference>
<organism evidence="3 4">
    <name type="scientific">Ridgeia piscesae</name>
    <name type="common">Tubeworm</name>
    <dbReference type="NCBI Taxonomy" id="27915"/>
    <lineage>
        <taxon>Eukaryota</taxon>
        <taxon>Metazoa</taxon>
        <taxon>Spiralia</taxon>
        <taxon>Lophotrochozoa</taxon>
        <taxon>Annelida</taxon>
        <taxon>Polychaeta</taxon>
        <taxon>Sedentaria</taxon>
        <taxon>Canalipalpata</taxon>
        <taxon>Sabellida</taxon>
        <taxon>Siboglinidae</taxon>
        <taxon>Ridgeia</taxon>
    </lineage>
</organism>
<evidence type="ECO:0000313" key="3">
    <source>
        <dbReference type="EMBL" id="KAK2190714.1"/>
    </source>
</evidence>
<reference evidence="3" key="1">
    <citation type="journal article" date="2023" name="Mol. Biol. Evol.">
        <title>Third-Generation Sequencing Reveals the Adaptive Role of the Epigenome in Three Deep-Sea Polychaetes.</title>
        <authorList>
            <person name="Perez M."/>
            <person name="Aroh O."/>
            <person name="Sun Y."/>
            <person name="Lan Y."/>
            <person name="Juniper S.K."/>
            <person name="Young C.R."/>
            <person name="Angers B."/>
            <person name="Qian P.Y."/>
        </authorList>
    </citation>
    <scope>NUCLEOTIDE SEQUENCE</scope>
    <source>
        <strain evidence="3">R07B-5</strain>
    </source>
</reference>
<evidence type="ECO:0000256" key="1">
    <source>
        <dbReference type="SAM" id="MobiDB-lite"/>
    </source>
</evidence>
<dbReference type="Gene3D" id="1.10.533.10">
    <property type="entry name" value="Death Domain, Fas"/>
    <property type="match status" value="1"/>
</dbReference>
<dbReference type="Proteomes" id="UP001209878">
    <property type="component" value="Unassembled WGS sequence"/>
</dbReference>
<dbReference type="GO" id="GO:0007165">
    <property type="term" value="P:signal transduction"/>
    <property type="evidence" value="ECO:0007669"/>
    <property type="project" value="InterPro"/>
</dbReference>
<dbReference type="InterPro" id="IPR011029">
    <property type="entry name" value="DEATH-like_dom_sf"/>
</dbReference>
<dbReference type="AlphaFoldDB" id="A0AAD9P9P5"/>
<feature type="compositionally biased region" description="Basic and acidic residues" evidence="1">
    <location>
        <begin position="316"/>
        <end position="330"/>
    </location>
</feature>
<protein>
    <recommendedName>
        <fullName evidence="2">Death domain-containing protein</fullName>
    </recommendedName>
</protein>
<proteinExistence type="predicted"/>
<name>A0AAD9P9P5_RIDPI</name>
<evidence type="ECO:0000259" key="2">
    <source>
        <dbReference type="PROSITE" id="PS50017"/>
    </source>
</evidence>
<dbReference type="PROSITE" id="PS50017">
    <property type="entry name" value="DEATH_DOMAIN"/>
    <property type="match status" value="1"/>
</dbReference>
<evidence type="ECO:0000313" key="4">
    <source>
        <dbReference type="Proteomes" id="UP001209878"/>
    </source>
</evidence>
<keyword evidence="4" id="KW-1185">Reference proteome</keyword>